<dbReference type="Gene3D" id="3.30.160.60">
    <property type="entry name" value="Classic Zinc Finger"/>
    <property type="match status" value="5"/>
</dbReference>
<reference evidence="8 9" key="1">
    <citation type="journal article" date="2018" name="BMC Genomics">
        <title>Comparative genome analyses reveal sequence features reflecting distinct modes of host-adaptation between dicot and monocot powdery mildew.</title>
        <authorList>
            <person name="Wu Y."/>
            <person name="Ma X."/>
            <person name="Pan Z."/>
            <person name="Kale S.D."/>
            <person name="Song Y."/>
            <person name="King H."/>
            <person name="Zhang Q."/>
            <person name="Presley C."/>
            <person name="Deng X."/>
            <person name="Wei C.I."/>
            <person name="Xiao S."/>
        </authorList>
    </citation>
    <scope>NUCLEOTIDE SEQUENCE [LARGE SCALE GENOMIC DNA]</scope>
    <source>
        <strain evidence="8">UCSC1</strain>
    </source>
</reference>
<feature type="domain" description="C2H2-type" evidence="7">
    <location>
        <begin position="630"/>
        <end position="657"/>
    </location>
</feature>
<evidence type="ECO:0000256" key="4">
    <source>
        <dbReference type="ARBA" id="ARBA00022833"/>
    </source>
</evidence>
<keyword evidence="4" id="KW-0862">Zinc</keyword>
<feature type="domain" description="C2H2-type" evidence="7">
    <location>
        <begin position="686"/>
        <end position="715"/>
    </location>
</feature>
<feature type="domain" description="C2H2-type" evidence="7">
    <location>
        <begin position="599"/>
        <end position="629"/>
    </location>
</feature>
<keyword evidence="1" id="KW-0479">Metal-binding</keyword>
<dbReference type="GO" id="GO:0005634">
    <property type="term" value="C:nucleus"/>
    <property type="evidence" value="ECO:0007669"/>
    <property type="project" value="UniProtKB-ARBA"/>
</dbReference>
<name>A0A420J8K5_9PEZI</name>
<dbReference type="InterPro" id="IPR013087">
    <property type="entry name" value="Znf_C2H2_type"/>
</dbReference>
<accession>A0A420J8K5</accession>
<dbReference type="PROSITE" id="PS00028">
    <property type="entry name" value="ZINC_FINGER_C2H2_1"/>
    <property type="match status" value="6"/>
</dbReference>
<dbReference type="FunFam" id="3.30.160.60:FF:000202">
    <property type="entry name" value="Zinc finger protein 574"/>
    <property type="match status" value="1"/>
</dbReference>
<evidence type="ECO:0000256" key="5">
    <source>
        <dbReference type="PROSITE-ProRule" id="PRU00042"/>
    </source>
</evidence>
<dbReference type="AlphaFoldDB" id="A0A420J8K5"/>
<feature type="domain" description="C2H2-type" evidence="7">
    <location>
        <begin position="658"/>
        <end position="685"/>
    </location>
</feature>
<evidence type="ECO:0000313" key="8">
    <source>
        <dbReference type="EMBL" id="RKF83118.1"/>
    </source>
</evidence>
<protein>
    <submittedName>
        <fullName evidence="8">Putative zinc finger-containing transcription facto</fullName>
    </submittedName>
</protein>
<dbReference type="PANTHER" id="PTHR19818">
    <property type="entry name" value="ZINC FINGER PROTEIN ZIC AND GLI"/>
    <property type="match status" value="1"/>
</dbReference>
<dbReference type="Proteomes" id="UP000285405">
    <property type="component" value="Unassembled WGS sequence"/>
</dbReference>
<dbReference type="InterPro" id="IPR050329">
    <property type="entry name" value="GLI_C2H2-zinc-finger"/>
</dbReference>
<keyword evidence="3 5" id="KW-0863">Zinc-finger</keyword>
<dbReference type="GO" id="GO:0032502">
    <property type="term" value="P:developmental process"/>
    <property type="evidence" value="ECO:0007669"/>
    <property type="project" value="UniProtKB-ARBA"/>
</dbReference>
<evidence type="ECO:0000256" key="1">
    <source>
        <dbReference type="ARBA" id="ARBA00022723"/>
    </source>
</evidence>
<feature type="region of interest" description="Disordered" evidence="6">
    <location>
        <begin position="1"/>
        <end position="22"/>
    </location>
</feature>
<dbReference type="GO" id="GO:0000978">
    <property type="term" value="F:RNA polymerase II cis-regulatory region sequence-specific DNA binding"/>
    <property type="evidence" value="ECO:0007669"/>
    <property type="project" value="TreeGrafter"/>
</dbReference>
<dbReference type="PROSITE" id="PS50157">
    <property type="entry name" value="ZINC_FINGER_C2H2_2"/>
    <property type="match status" value="4"/>
</dbReference>
<proteinExistence type="predicted"/>
<evidence type="ECO:0000256" key="6">
    <source>
        <dbReference type="SAM" id="MobiDB-lite"/>
    </source>
</evidence>
<dbReference type="SMART" id="SM00355">
    <property type="entry name" value="ZnF_C2H2"/>
    <property type="match status" value="8"/>
</dbReference>
<keyword evidence="2" id="KW-0677">Repeat</keyword>
<evidence type="ECO:0000313" key="9">
    <source>
        <dbReference type="Proteomes" id="UP000285405"/>
    </source>
</evidence>
<dbReference type="OrthoDB" id="3437960at2759"/>
<comment type="caution">
    <text evidence="8">The sequence shown here is derived from an EMBL/GenBank/DDBJ whole genome shotgun (WGS) entry which is preliminary data.</text>
</comment>
<dbReference type="GO" id="GO:0000981">
    <property type="term" value="F:DNA-binding transcription factor activity, RNA polymerase II-specific"/>
    <property type="evidence" value="ECO:0007669"/>
    <property type="project" value="TreeGrafter"/>
</dbReference>
<evidence type="ECO:0000259" key="7">
    <source>
        <dbReference type="PROSITE" id="PS50157"/>
    </source>
</evidence>
<organism evidence="8 9">
    <name type="scientific">Golovinomyces cichoracearum</name>
    <dbReference type="NCBI Taxonomy" id="62708"/>
    <lineage>
        <taxon>Eukaryota</taxon>
        <taxon>Fungi</taxon>
        <taxon>Dikarya</taxon>
        <taxon>Ascomycota</taxon>
        <taxon>Pezizomycotina</taxon>
        <taxon>Leotiomycetes</taxon>
        <taxon>Erysiphales</taxon>
        <taxon>Erysiphaceae</taxon>
        <taxon>Golovinomyces</taxon>
    </lineage>
</organism>
<gene>
    <name evidence="8" type="ORF">GcC1_006007</name>
</gene>
<dbReference type="SUPFAM" id="SSF57667">
    <property type="entry name" value="beta-beta-alpha zinc fingers"/>
    <property type="match status" value="3"/>
</dbReference>
<dbReference type="Pfam" id="PF00096">
    <property type="entry name" value="zf-C2H2"/>
    <property type="match status" value="1"/>
</dbReference>
<dbReference type="EMBL" id="MCBR01000658">
    <property type="protein sequence ID" value="RKF83118.1"/>
    <property type="molecule type" value="Genomic_DNA"/>
</dbReference>
<dbReference type="FunFam" id="3.30.160.60:FF:002343">
    <property type="entry name" value="Zinc finger protein 33A"/>
    <property type="match status" value="1"/>
</dbReference>
<evidence type="ECO:0000256" key="3">
    <source>
        <dbReference type="ARBA" id="ARBA00022771"/>
    </source>
</evidence>
<dbReference type="PANTHER" id="PTHR19818:SF139">
    <property type="entry name" value="PAIR-RULE PROTEIN ODD-PAIRED"/>
    <property type="match status" value="1"/>
</dbReference>
<evidence type="ECO:0000256" key="2">
    <source>
        <dbReference type="ARBA" id="ARBA00022737"/>
    </source>
</evidence>
<dbReference type="InterPro" id="IPR036236">
    <property type="entry name" value="Znf_C2H2_sf"/>
</dbReference>
<dbReference type="GO" id="GO:0008270">
    <property type="term" value="F:zinc ion binding"/>
    <property type="evidence" value="ECO:0007669"/>
    <property type="project" value="UniProtKB-KW"/>
</dbReference>
<sequence>MNMISRRCDSVPSEADSRLSELDRSEPLRKIKQYASVETYPQDHGFGEDSLANFMESLLPGTVYTKGSGADFSSHEFSLRPPDGRLMRRSSSYLSKRQQNDLRLFSSTIRKKRLRIDGTSKRSTYPVRSEFCDLDTCYRLNSIICDDPECEIPSCSESGCEGNEIVACNYSDHYSSPAACRKDCFDHQDSQLNSPQRQWPTSEVRKIEIINSKQVHTNNMASYLVTSASPSPTTPLLSNITTMYSPQLEVPTPNGSFSPPISYQDPSDISFSNVETYFPNSNGSAPGSGLDQSWSNSGQYSDSQIKSLSFQCPWLDCSRVIETSEQWNQHFHQEHIDPQMVYSCPLQTESCEFPLGTNPLAHLESNHSFNISLNDENGYRCPNVSRQQGMENFDQISFHNHLDHVHVTPGTGQLQCRLWACGNWFDDPNELVSHAMENHTIPVWTKPVEDQISTPEPSPGIHTDLYEKSNKVSIDESSVKKIRDREIDNHRLSSQFHESDNKLSSMSSPEKLASIGGAEKLNAHMCLWNDLRGIACQMDFCSENDLQNHIKESHLESLDNKTGYFCRWDGCTREVKLGSKAGFSQRGKLERHMATHTNFKCSLCDICGVSFSAPQAMRQHRRLHTGERPWKCQHCDKTFTQQSACTVHERTHTNEKPLECPICFKKFSESSNLTKHRKTHGEKGAHVCTFASCRKTFHRFDQLKRHQLTHVSEPKLIANKNYGEVENKN</sequence>
<dbReference type="GO" id="GO:0045944">
    <property type="term" value="P:positive regulation of transcription by RNA polymerase II"/>
    <property type="evidence" value="ECO:0007669"/>
    <property type="project" value="UniProtKB-ARBA"/>
</dbReference>